<keyword evidence="5" id="KW-1185">Reference proteome</keyword>
<dbReference type="Pfam" id="PF05532">
    <property type="entry name" value="CsbD"/>
    <property type="match status" value="1"/>
</dbReference>
<gene>
    <name evidence="4" type="ORF">D3273_18610</name>
</gene>
<evidence type="ECO:0000259" key="3">
    <source>
        <dbReference type="Pfam" id="PF05532"/>
    </source>
</evidence>
<keyword evidence="2" id="KW-0812">Transmembrane</keyword>
<dbReference type="OrthoDB" id="7874071at2"/>
<dbReference type="PANTHER" id="PTHR34977">
    <property type="entry name" value="UPF0337 PROTEIN YJBJ"/>
    <property type="match status" value="1"/>
</dbReference>
<evidence type="ECO:0000256" key="1">
    <source>
        <dbReference type="ARBA" id="ARBA00009129"/>
    </source>
</evidence>
<dbReference type="SUPFAM" id="SSF69047">
    <property type="entry name" value="Hypothetical protein YjbJ"/>
    <property type="match status" value="1"/>
</dbReference>
<keyword evidence="2" id="KW-1133">Transmembrane helix</keyword>
<evidence type="ECO:0000256" key="2">
    <source>
        <dbReference type="SAM" id="Phobius"/>
    </source>
</evidence>
<keyword evidence="2" id="KW-0472">Membrane</keyword>
<dbReference type="Proteomes" id="UP000290759">
    <property type="component" value="Unassembled WGS sequence"/>
</dbReference>
<dbReference type="PANTHER" id="PTHR34977:SF1">
    <property type="entry name" value="UPF0337 PROTEIN YJBJ"/>
    <property type="match status" value="1"/>
</dbReference>
<accession>A0A4Q2U6C4</accession>
<dbReference type="RefSeq" id="WP_129228400.1">
    <property type="nucleotide sequence ID" value="NZ_QYBB01000025.1"/>
</dbReference>
<evidence type="ECO:0000313" key="4">
    <source>
        <dbReference type="EMBL" id="RYC30416.1"/>
    </source>
</evidence>
<comment type="similarity">
    <text evidence="1">Belongs to the UPF0337 (CsbD) family.</text>
</comment>
<protein>
    <submittedName>
        <fullName evidence="4">CsbD family protein</fullName>
    </submittedName>
</protein>
<reference evidence="4 5" key="1">
    <citation type="submission" date="2018-12" db="EMBL/GenBank/DDBJ databases">
        <authorList>
            <person name="Grouzdev D.S."/>
            <person name="Krutkina M.S."/>
        </authorList>
    </citation>
    <scope>NUCLEOTIDE SEQUENCE [LARGE SCALE GENOMIC DNA]</scope>
    <source>
        <strain evidence="4 5">RmlP026</strain>
    </source>
</reference>
<feature type="transmembrane region" description="Helical" evidence="2">
    <location>
        <begin position="93"/>
        <end position="112"/>
    </location>
</feature>
<evidence type="ECO:0000313" key="5">
    <source>
        <dbReference type="Proteomes" id="UP000290759"/>
    </source>
</evidence>
<dbReference type="InterPro" id="IPR050423">
    <property type="entry name" value="UPF0337_stress_rsp"/>
</dbReference>
<comment type="caution">
    <text evidence="4">The sequence shown here is derived from an EMBL/GenBank/DDBJ whole genome shotgun (WGS) entry which is preliminary data.</text>
</comment>
<proteinExistence type="inferred from homology"/>
<feature type="domain" description="CsbD-like" evidence="3">
    <location>
        <begin position="5"/>
        <end position="57"/>
    </location>
</feature>
<name>A0A4Q2U6C4_9HYPH</name>
<organism evidence="4 5">
    <name type="scientific">Lichenibacterium minor</name>
    <dbReference type="NCBI Taxonomy" id="2316528"/>
    <lineage>
        <taxon>Bacteria</taxon>
        <taxon>Pseudomonadati</taxon>
        <taxon>Pseudomonadota</taxon>
        <taxon>Alphaproteobacteria</taxon>
        <taxon>Hyphomicrobiales</taxon>
        <taxon>Lichenihabitantaceae</taxon>
        <taxon>Lichenibacterium</taxon>
    </lineage>
</organism>
<reference evidence="4 5" key="2">
    <citation type="submission" date="2019-02" db="EMBL/GenBank/DDBJ databases">
        <title>'Lichenibacterium ramalinii' gen. nov. sp. nov., 'Lichenibacterium minor' gen. nov. sp. nov.</title>
        <authorList>
            <person name="Pankratov T."/>
        </authorList>
    </citation>
    <scope>NUCLEOTIDE SEQUENCE [LARGE SCALE GENOMIC DNA]</scope>
    <source>
        <strain evidence="4 5">RmlP026</strain>
    </source>
</reference>
<dbReference type="AlphaFoldDB" id="A0A4Q2U6C4"/>
<dbReference type="InterPro" id="IPR036629">
    <property type="entry name" value="YjbJ_sf"/>
</dbReference>
<sequence length="114" mass="11904">MMDMDRLKGGAQEVGGKIQEVAGRLTGDHGTQAEGVVREVAGAAQNLYGQAKDGVRDATGAVSDYAERAYGQGRRVVSRGSHTIADEVGEHPLTALLVAGTVGYLLALLVNARR</sequence>
<dbReference type="Gene3D" id="1.10.1470.10">
    <property type="entry name" value="YjbJ"/>
    <property type="match status" value="1"/>
</dbReference>
<dbReference type="EMBL" id="QYBB01000025">
    <property type="protein sequence ID" value="RYC30416.1"/>
    <property type="molecule type" value="Genomic_DNA"/>
</dbReference>
<dbReference type="InterPro" id="IPR008462">
    <property type="entry name" value="CsbD"/>
</dbReference>